<evidence type="ECO:0000313" key="2">
    <source>
        <dbReference type="WBParaSite" id="RSKR_0000761633.1"/>
    </source>
</evidence>
<dbReference type="WBParaSite" id="RSKR_0000761633.1">
    <property type="protein sequence ID" value="RSKR_0000761633.1"/>
    <property type="gene ID" value="RSKR_0000761633"/>
</dbReference>
<organism evidence="1 2">
    <name type="scientific">Rhabditophanes sp. KR3021</name>
    <dbReference type="NCBI Taxonomy" id="114890"/>
    <lineage>
        <taxon>Eukaryota</taxon>
        <taxon>Metazoa</taxon>
        <taxon>Ecdysozoa</taxon>
        <taxon>Nematoda</taxon>
        <taxon>Chromadorea</taxon>
        <taxon>Rhabditida</taxon>
        <taxon>Tylenchina</taxon>
        <taxon>Panagrolaimomorpha</taxon>
        <taxon>Strongyloidoidea</taxon>
        <taxon>Alloionematidae</taxon>
        <taxon>Rhabditophanes</taxon>
    </lineage>
</organism>
<evidence type="ECO:0000313" key="1">
    <source>
        <dbReference type="Proteomes" id="UP000095286"/>
    </source>
</evidence>
<sequence length="161" mass="18789">MKFQVAISILALSVFNLINSNPISYDVKDNVDEMKYNIGKIISNSKYFTTEQVDLKIHNILNQASSEDERKEVIQWLSDVKDRKTQQKDLLRTTIMNMSTESRSFIFRIILIQQNPTLTPFEKEKRLRKISDVMSNDVRNEIAQNLLTHDHLQKFLPMSGI</sequence>
<dbReference type="Proteomes" id="UP000095286">
    <property type="component" value="Unplaced"/>
</dbReference>
<accession>A0AC35U4F8</accession>
<name>A0AC35U4F8_9BILA</name>
<protein>
    <submittedName>
        <fullName evidence="2">DUF148 domain-containing protein</fullName>
    </submittedName>
</protein>
<proteinExistence type="predicted"/>
<reference evidence="2" key="1">
    <citation type="submission" date="2016-11" db="UniProtKB">
        <authorList>
            <consortium name="WormBaseParasite"/>
        </authorList>
    </citation>
    <scope>IDENTIFICATION</scope>
    <source>
        <strain evidence="2">KR3021</strain>
    </source>
</reference>